<evidence type="ECO:0000313" key="3">
    <source>
        <dbReference type="Proteomes" id="UP000289152"/>
    </source>
</evidence>
<feature type="compositionally biased region" description="Polar residues" evidence="1">
    <location>
        <begin position="445"/>
        <end position="461"/>
    </location>
</feature>
<name>A0A4Q1BWM1_TREME</name>
<evidence type="ECO:0000256" key="1">
    <source>
        <dbReference type="SAM" id="MobiDB-lite"/>
    </source>
</evidence>
<gene>
    <name evidence="2" type="ORF">M231_00030</name>
</gene>
<reference evidence="2 3" key="1">
    <citation type="submission" date="2016-06" db="EMBL/GenBank/DDBJ databases">
        <title>Evolution of pathogenesis and genome organization in the Tremellales.</title>
        <authorList>
            <person name="Cuomo C."/>
            <person name="Litvintseva A."/>
            <person name="Heitman J."/>
            <person name="Chen Y."/>
            <person name="Sun S."/>
            <person name="Springer D."/>
            <person name="Dromer F."/>
            <person name="Young S."/>
            <person name="Zeng Q."/>
            <person name="Chapman S."/>
            <person name="Gujja S."/>
            <person name="Saif S."/>
            <person name="Birren B."/>
        </authorList>
    </citation>
    <scope>NUCLEOTIDE SEQUENCE [LARGE SCALE GENOMIC DNA]</scope>
    <source>
        <strain evidence="2 3">ATCC 28783</strain>
    </source>
</reference>
<feature type="region of interest" description="Disordered" evidence="1">
    <location>
        <begin position="1"/>
        <end position="62"/>
    </location>
</feature>
<feature type="compositionally biased region" description="Polar residues" evidence="1">
    <location>
        <begin position="389"/>
        <end position="405"/>
    </location>
</feature>
<dbReference type="EMBL" id="SDIL01000001">
    <property type="protein sequence ID" value="RXK42476.1"/>
    <property type="molecule type" value="Genomic_DNA"/>
</dbReference>
<feature type="region of interest" description="Disordered" evidence="1">
    <location>
        <begin position="199"/>
        <end position="219"/>
    </location>
</feature>
<feature type="region of interest" description="Disordered" evidence="1">
    <location>
        <begin position="445"/>
        <end position="498"/>
    </location>
</feature>
<feature type="region of interest" description="Disordered" evidence="1">
    <location>
        <begin position="532"/>
        <end position="568"/>
    </location>
</feature>
<feature type="compositionally biased region" description="Polar residues" evidence="1">
    <location>
        <begin position="532"/>
        <end position="542"/>
    </location>
</feature>
<feature type="region of interest" description="Disordered" evidence="1">
    <location>
        <begin position="135"/>
        <end position="164"/>
    </location>
</feature>
<evidence type="ECO:0000313" key="2">
    <source>
        <dbReference type="EMBL" id="RXK42476.1"/>
    </source>
</evidence>
<keyword evidence="3" id="KW-1185">Reference proteome</keyword>
<feature type="compositionally biased region" description="Basic residues" evidence="1">
    <location>
        <begin position="142"/>
        <end position="156"/>
    </location>
</feature>
<dbReference type="Proteomes" id="UP000289152">
    <property type="component" value="Unassembled WGS sequence"/>
</dbReference>
<dbReference type="AlphaFoldDB" id="A0A4Q1BWM1"/>
<dbReference type="VEuPathDB" id="FungiDB:TREMEDRAFT_58947"/>
<feature type="region of interest" description="Disordered" evidence="1">
    <location>
        <begin position="381"/>
        <end position="405"/>
    </location>
</feature>
<protein>
    <submittedName>
        <fullName evidence="2">Uncharacterized protein</fullName>
    </submittedName>
</protein>
<accession>A0A4Q1BWM1</accession>
<organism evidence="2 3">
    <name type="scientific">Tremella mesenterica</name>
    <name type="common">Jelly fungus</name>
    <dbReference type="NCBI Taxonomy" id="5217"/>
    <lineage>
        <taxon>Eukaryota</taxon>
        <taxon>Fungi</taxon>
        <taxon>Dikarya</taxon>
        <taxon>Basidiomycota</taxon>
        <taxon>Agaricomycotina</taxon>
        <taxon>Tremellomycetes</taxon>
        <taxon>Tremellales</taxon>
        <taxon>Tremellaceae</taxon>
        <taxon>Tremella</taxon>
    </lineage>
</organism>
<comment type="caution">
    <text evidence="2">The sequence shown here is derived from an EMBL/GenBank/DDBJ whole genome shotgun (WGS) entry which is preliminary data.</text>
</comment>
<sequence>MHSEFIASSFDSDWNRQVVHRPSQASQEYRANRIPQGRSSNRRDNTQPRIEYPSSTIGPSHTRSGEVQAIADLTTQFVTPLTHNGNYPQPGVLTPYSYPPAASDDSHFGRRTLQGIPALPSIEANLDEITTAMNRTASNPTSHKHGTSASRAHHERRGILGPPYLSYETSQLPTTDDYNDLNYPVSMYLSPGTSLTIRMNSSNSDSDPGASPATLKDTRQGLTKVDVSTFTFTAARAPSGIRTKPYGPYAQMSMDGSVLYLTTQQDGAPPGNEGEAVRVLADSEDSTKDITVKISAAPPPPTDQVNALCLPEQNLEPYAAGVMTDIDTDYNIMIQHLEAGARWRTRGGDIFYLNPGGAVTIDMQFGPHVRRKRFVATYTGPETGHARSTRPSDYNNIPSQSMKCRTNPSDRLAQAVPMTNQNQAPTGYQAPYEQHTGRISQVTSIPHQAQGTPDLFSSSGLVNRDPAVHTGSRARNPYNGSNLGLSLQGAGSTRGERSAANTSALVSYGSRQKNYHIPTSNPSGALVRRTFPSQATQPTQDSATDDNGYDYPHPRGYPLDPEELEFYD</sequence>
<feature type="compositionally biased region" description="Polar residues" evidence="1">
    <location>
        <begin position="53"/>
        <end position="62"/>
    </location>
</feature>
<proteinExistence type="predicted"/>
<dbReference type="InParanoid" id="A0A4Q1BWM1"/>
<feature type="compositionally biased region" description="Polar residues" evidence="1">
    <location>
        <begin position="478"/>
        <end position="491"/>
    </location>
</feature>